<reference evidence="1 2" key="1">
    <citation type="submission" date="2016-10" db="EMBL/GenBank/DDBJ databases">
        <authorList>
            <person name="Varghese N."/>
        </authorList>
    </citation>
    <scope>NUCLEOTIDE SEQUENCE [LARGE SCALE GENOMIC DNA]</scope>
</reference>
<accession>A0A1Y6LKQ2</accession>
<proteinExistence type="predicted"/>
<evidence type="ECO:0000313" key="1">
    <source>
        <dbReference type="EMBL" id="SMY24239.1"/>
    </source>
</evidence>
<dbReference type="AlphaFoldDB" id="A0A1Y6LKQ2"/>
<dbReference type="EMBL" id="LT882680">
    <property type="protein sequence ID" value="SMY24239.1"/>
    <property type="molecule type" value="Genomic_DNA"/>
</dbReference>
<name>A0A1Y6LKQ2_ZYMTR</name>
<protein>
    <submittedName>
        <fullName evidence="1">Uncharacterized protein</fullName>
    </submittedName>
</protein>
<evidence type="ECO:0000313" key="2">
    <source>
        <dbReference type="Proteomes" id="UP000215453"/>
    </source>
</evidence>
<organism evidence="1 2">
    <name type="scientific">Zymoseptoria tritici ST99CH_1A5</name>
    <dbReference type="NCBI Taxonomy" id="1276529"/>
    <lineage>
        <taxon>Eukaryota</taxon>
        <taxon>Fungi</taxon>
        <taxon>Dikarya</taxon>
        <taxon>Ascomycota</taxon>
        <taxon>Pezizomycotina</taxon>
        <taxon>Dothideomycetes</taxon>
        <taxon>Dothideomycetidae</taxon>
        <taxon>Mycosphaerellales</taxon>
        <taxon>Mycosphaerellaceae</taxon>
        <taxon>Zymoseptoria</taxon>
    </lineage>
</organism>
<sequence length="207" mass="21668">MRVVVVLEKGSGGSRVVRDADEESAGDELLARTEMVLDGTVDRSTGLDEYWSGDAADDDRHVAVKLEGITDIDDPVTEAVETLLIPVRLDANCSDEEDRVAGVVTDGAVEEPALVVTLELLGPSPISVRVLVDAGPMTAEDIGLVLIGPMSDEAMIDDSMTEESVVGIAFVTVFSPDNDVVAALVEEEDEKYSGGGFSTGSAAMVPA</sequence>
<dbReference type="Proteomes" id="UP000215453">
    <property type="component" value="Chromosome 5"/>
</dbReference>
<gene>
    <name evidence="1" type="ORF">ZT1A5_G5680</name>
</gene>